<dbReference type="EMBL" id="BGPR01008106">
    <property type="protein sequence ID" value="GBN31610.1"/>
    <property type="molecule type" value="Genomic_DNA"/>
</dbReference>
<dbReference type="AlphaFoldDB" id="A0A4Y2MZ35"/>
<gene>
    <name evidence="2" type="ORF">AVEN_105605_1</name>
</gene>
<proteinExistence type="predicted"/>
<evidence type="ECO:0000256" key="1">
    <source>
        <dbReference type="SAM" id="MobiDB-lite"/>
    </source>
</evidence>
<sequence>MGLDNLMKAMYTKLKSERHHIIRTIPLAWCPQPTSTDSSIGSRIHKGWKFGERVTAHLSSSSSDRGEKLLDESNTEPADESAASSSASEETSVPGTTEELVSCETPLNCSEGQSVLFDLNDPGT</sequence>
<feature type="compositionally biased region" description="Low complexity" evidence="1">
    <location>
        <begin position="80"/>
        <end position="92"/>
    </location>
</feature>
<feature type="region of interest" description="Disordered" evidence="1">
    <location>
        <begin position="56"/>
        <end position="106"/>
    </location>
</feature>
<dbReference type="Proteomes" id="UP000499080">
    <property type="component" value="Unassembled WGS sequence"/>
</dbReference>
<evidence type="ECO:0000313" key="3">
    <source>
        <dbReference type="Proteomes" id="UP000499080"/>
    </source>
</evidence>
<name>A0A4Y2MZ35_ARAVE</name>
<organism evidence="2 3">
    <name type="scientific">Araneus ventricosus</name>
    <name type="common">Orbweaver spider</name>
    <name type="synonym">Epeira ventricosa</name>
    <dbReference type="NCBI Taxonomy" id="182803"/>
    <lineage>
        <taxon>Eukaryota</taxon>
        <taxon>Metazoa</taxon>
        <taxon>Ecdysozoa</taxon>
        <taxon>Arthropoda</taxon>
        <taxon>Chelicerata</taxon>
        <taxon>Arachnida</taxon>
        <taxon>Araneae</taxon>
        <taxon>Araneomorphae</taxon>
        <taxon>Entelegynae</taxon>
        <taxon>Araneoidea</taxon>
        <taxon>Araneidae</taxon>
        <taxon>Araneus</taxon>
    </lineage>
</organism>
<comment type="caution">
    <text evidence="2">The sequence shown here is derived from an EMBL/GenBank/DDBJ whole genome shotgun (WGS) entry which is preliminary data.</text>
</comment>
<evidence type="ECO:0000313" key="2">
    <source>
        <dbReference type="EMBL" id="GBN31610.1"/>
    </source>
</evidence>
<protein>
    <submittedName>
        <fullName evidence="2">Uncharacterized protein</fullName>
    </submittedName>
</protein>
<keyword evidence="3" id="KW-1185">Reference proteome</keyword>
<accession>A0A4Y2MZ35</accession>
<reference evidence="2 3" key="1">
    <citation type="journal article" date="2019" name="Sci. Rep.">
        <title>Orb-weaving spider Araneus ventricosus genome elucidates the spidroin gene catalogue.</title>
        <authorList>
            <person name="Kono N."/>
            <person name="Nakamura H."/>
            <person name="Ohtoshi R."/>
            <person name="Moran D.A.P."/>
            <person name="Shinohara A."/>
            <person name="Yoshida Y."/>
            <person name="Fujiwara M."/>
            <person name="Mori M."/>
            <person name="Tomita M."/>
            <person name="Arakawa K."/>
        </authorList>
    </citation>
    <scope>NUCLEOTIDE SEQUENCE [LARGE SCALE GENOMIC DNA]</scope>
</reference>